<evidence type="ECO:0000313" key="1">
    <source>
        <dbReference type="EMBL" id="JAH00831.1"/>
    </source>
</evidence>
<sequence length="32" mass="3686">MNTASWSFIVFFKFHAVDSNTLTHNNITLLLC</sequence>
<name>A0A0E9P875_ANGAN</name>
<reference evidence="1" key="1">
    <citation type="submission" date="2014-11" db="EMBL/GenBank/DDBJ databases">
        <authorList>
            <person name="Amaro Gonzalez C."/>
        </authorList>
    </citation>
    <scope>NUCLEOTIDE SEQUENCE</scope>
</reference>
<organism evidence="1">
    <name type="scientific">Anguilla anguilla</name>
    <name type="common">European freshwater eel</name>
    <name type="synonym">Muraena anguilla</name>
    <dbReference type="NCBI Taxonomy" id="7936"/>
    <lineage>
        <taxon>Eukaryota</taxon>
        <taxon>Metazoa</taxon>
        <taxon>Chordata</taxon>
        <taxon>Craniata</taxon>
        <taxon>Vertebrata</taxon>
        <taxon>Euteleostomi</taxon>
        <taxon>Actinopterygii</taxon>
        <taxon>Neopterygii</taxon>
        <taxon>Teleostei</taxon>
        <taxon>Anguilliformes</taxon>
        <taxon>Anguillidae</taxon>
        <taxon>Anguilla</taxon>
    </lineage>
</organism>
<protein>
    <submittedName>
        <fullName evidence="1">Uncharacterized protein</fullName>
    </submittedName>
</protein>
<dbReference type="AlphaFoldDB" id="A0A0E9P875"/>
<reference evidence="1" key="2">
    <citation type="journal article" date="2015" name="Fish Shellfish Immunol.">
        <title>Early steps in the European eel (Anguilla anguilla)-Vibrio vulnificus interaction in the gills: Role of the RtxA13 toxin.</title>
        <authorList>
            <person name="Callol A."/>
            <person name="Pajuelo D."/>
            <person name="Ebbesson L."/>
            <person name="Teles M."/>
            <person name="MacKenzie S."/>
            <person name="Amaro C."/>
        </authorList>
    </citation>
    <scope>NUCLEOTIDE SEQUENCE</scope>
</reference>
<accession>A0A0E9P875</accession>
<dbReference type="EMBL" id="GBXM01067389">
    <property type="protein sequence ID" value="JAH41188.1"/>
    <property type="molecule type" value="Transcribed_RNA"/>
</dbReference>
<proteinExistence type="predicted"/>
<dbReference type="EMBL" id="GBXM01107746">
    <property type="protein sequence ID" value="JAH00831.1"/>
    <property type="molecule type" value="Transcribed_RNA"/>
</dbReference>